<comment type="caution">
    <text evidence="1">The sequence shown here is derived from an EMBL/GenBank/DDBJ whole genome shotgun (WGS) entry which is preliminary data.</text>
</comment>
<protein>
    <submittedName>
        <fullName evidence="1">Response regulator</fullName>
    </submittedName>
</protein>
<accession>A0A9X1F7V6</accession>
<sequence>MRILITDDDKNKLASILSAINNVSTDLKIDNAMCGKEALRLMLKKKYDLLIIDLNLPFTEIEEPTEGGGKKVVSEIYRRIRTIYVPNYIVGLTQYEKFVNDYFNVWKIFHYKNNDTEWIGNLKKLITHIIHAKRTETNHEEELHRIIVEGETDFYFLQKGIDLFFPELKDKVAIHHKKSAGTNWVVNQSLIWMNSYHKDSNSEDLIAVSILDSDTAGINAQKEINDLFSSDKQRNILKTYRIRENHSECVKKFFVCGCKIQFEIESMFDVKHLIYANSKGWLSSTNSELISSPKEWDVLTENLKEFLLKKGLKEDELLYLKPVSRLKKEKFCNYILSLDNPKEVFKNFESVLLDVFQKLGLK</sequence>
<evidence type="ECO:0000313" key="1">
    <source>
        <dbReference type="EMBL" id="MBV7268951.1"/>
    </source>
</evidence>
<dbReference type="AlphaFoldDB" id="A0A9X1F7V6"/>
<reference evidence="1" key="1">
    <citation type="submission" date="2021-04" db="EMBL/GenBank/DDBJ databases">
        <authorList>
            <person name="Pira H."/>
            <person name="Risdian C."/>
            <person name="Wink J."/>
        </authorList>
    </citation>
    <scope>NUCLEOTIDE SEQUENCE</scope>
    <source>
        <strain evidence="1">WHY3</strain>
    </source>
</reference>
<keyword evidence="2" id="KW-1185">Reference proteome</keyword>
<dbReference type="Proteomes" id="UP001138894">
    <property type="component" value="Unassembled WGS sequence"/>
</dbReference>
<proteinExistence type="predicted"/>
<name>A0A9X1F7V6_9FLAO</name>
<dbReference type="EMBL" id="JAGSPD010000004">
    <property type="protein sequence ID" value="MBV7268951.1"/>
    <property type="molecule type" value="Genomic_DNA"/>
</dbReference>
<evidence type="ECO:0000313" key="2">
    <source>
        <dbReference type="Proteomes" id="UP001138894"/>
    </source>
</evidence>
<gene>
    <name evidence="1" type="ORF">KCG49_07105</name>
</gene>
<dbReference type="RefSeq" id="WP_218545490.1">
    <property type="nucleotide sequence ID" value="NZ_JAGSPD010000004.1"/>
</dbReference>
<organism evidence="1 2">
    <name type="scientific">Winogradskyella luteola</name>
    <dbReference type="NCBI Taxonomy" id="2828330"/>
    <lineage>
        <taxon>Bacteria</taxon>
        <taxon>Pseudomonadati</taxon>
        <taxon>Bacteroidota</taxon>
        <taxon>Flavobacteriia</taxon>
        <taxon>Flavobacteriales</taxon>
        <taxon>Flavobacteriaceae</taxon>
        <taxon>Winogradskyella</taxon>
    </lineage>
</organism>